<sequence length="138" mass="14808">MSYTIVTDACIACGACAKKCPENAIFGKVKVGFEIDPFVCMDCGNCFDTCKRGAIEDPFGDRSAVRNRKQENTKAVIDSEICAGCKICFMNCPQEAISIIKKGLFTGSFCQVDSSLCVGCGTCTEYCITGAVSLEKFV</sequence>
<dbReference type="SUPFAM" id="SSF54862">
    <property type="entry name" value="4Fe-4S ferredoxins"/>
    <property type="match status" value="1"/>
</dbReference>
<dbReference type="PROSITE" id="PS51379">
    <property type="entry name" value="4FE4S_FER_2"/>
    <property type="match status" value="4"/>
</dbReference>
<evidence type="ECO:0000256" key="2">
    <source>
        <dbReference type="ARBA" id="ARBA00022723"/>
    </source>
</evidence>
<feature type="domain" description="4Fe-4S ferredoxin-type" evidence="5">
    <location>
        <begin position="31"/>
        <end position="60"/>
    </location>
</feature>
<evidence type="ECO:0000313" key="6">
    <source>
        <dbReference type="EMBL" id="CCO06691.1"/>
    </source>
</evidence>
<dbReference type="EMBL" id="FWEV01000325">
    <property type="protein sequence ID" value="SLM32742.1"/>
    <property type="molecule type" value="Genomic_DNA"/>
</dbReference>
<feature type="domain" description="4Fe-4S ferredoxin-type" evidence="5">
    <location>
        <begin position="1"/>
        <end position="30"/>
    </location>
</feature>
<keyword evidence="8" id="KW-1185">Reference proteome</keyword>
<dbReference type="PANTHER" id="PTHR24960:SF79">
    <property type="entry name" value="PHOTOSYSTEM I IRON-SULFUR CENTER"/>
    <property type="match status" value="1"/>
</dbReference>
<dbReference type="InterPro" id="IPR017900">
    <property type="entry name" value="4Fe4S_Fe_S_CS"/>
</dbReference>
<gene>
    <name evidence="6" type="ORF">DEMABW1_80080</name>
    <name evidence="7" type="ORF">MTBBW1_80080</name>
</gene>
<evidence type="ECO:0000256" key="1">
    <source>
        <dbReference type="ARBA" id="ARBA00022485"/>
    </source>
</evidence>
<dbReference type="STRING" id="1246637.MTBBW1_80080"/>
<dbReference type="GO" id="GO:0046872">
    <property type="term" value="F:metal ion binding"/>
    <property type="evidence" value="ECO:0007669"/>
    <property type="project" value="UniProtKB-KW"/>
</dbReference>
<reference evidence="6" key="1">
    <citation type="submission" date="2012-10" db="EMBL/GenBank/DDBJ databases">
        <authorList>
            <person name="Lefevre C."/>
        </authorList>
    </citation>
    <scope>NUCLEOTIDE SEQUENCE</scope>
    <source>
        <strain evidence="6">BW-1</strain>
    </source>
</reference>
<keyword evidence="4" id="KW-0411">Iron-sulfur</keyword>
<evidence type="ECO:0000256" key="4">
    <source>
        <dbReference type="ARBA" id="ARBA00023014"/>
    </source>
</evidence>
<proteinExistence type="predicted"/>
<dbReference type="InterPro" id="IPR017896">
    <property type="entry name" value="4Fe4S_Fe-S-bd"/>
</dbReference>
<evidence type="ECO:0000256" key="3">
    <source>
        <dbReference type="ARBA" id="ARBA00023004"/>
    </source>
</evidence>
<evidence type="ECO:0000313" key="8">
    <source>
        <dbReference type="Proteomes" id="UP000191931"/>
    </source>
</evidence>
<dbReference type="Proteomes" id="UP000191931">
    <property type="component" value="Unassembled WGS sequence"/>
</dbReference>
<dbReference type="InterPro" id="IPR050157">
    <property type="entry name" value="PSI_iron-sulfur_center"/>
</dbReference>
<organism evidence="6">
    <name type="scientific">Desulfamplus magnetovallimortis</name>
    <dbReference type="NCBI Taxonomy" id="1246637"/>
    <lineage>
        <taxon>Bacteria</taxon>
        <taxon>Pseudomonadati</taxon>
        <taxon>Thermodesulfobacteriota</taxon>
        <taxon>Desulfobacteria</taxon>
        <taxon>Desulfobacterales</taxon>
        <taxon>Desulfobacteraceae</taxon>
        <taxon>Desulfamplus</taxon>
    </lineage>
</organism>
<protein>
    <submittedName>
        <fullName evidence="6">Putative ferredoxin, Iron-sulfur binding protein</fullName>
    </submittedName>
</protein>
<dbReference type="PANTHER" id="PTHR24960">
    <property type="entry name" value="PHOTOSYSTEM I IRON-SULFUR CENTER-RELATED"/>
    <property type="match status" value="1"/>
</dbReference>
<dbReference type="AlphaFoldDB" id="L0R6R3"/>
<dbReference type="Pfam" id="PF12838">
    <property type="entry name" value="Fer4_7"/>
    <property type="match status" value="2"/>
</dbReference>
<keyword evidence="1" id="KW-0004">4Fe-4S</keyword>
<dbReference type="Gene3D" id="3.30.70.20">
    <property type="match status" value="2"/>
</dbReference>
<reference evidence="7 8" key="3">
    <citation type="submission" date="2017-03" db="EMBL/GenBank/DDBJ databases">
        <authorList>
            <person name="Afonso C.L."/>
            <person name="Miller P.J."/>
            <person name="Scott M.A."/>
            <person name="Spackman E."/>
            <person name="Goraichik I."/>
            <person name="Dimitrov K.M."/>
            <person name="Suarez D.L."/>
            <person name="Swayne D.E."/>
        </authorList>
    </citation>
    <scope>NUCLEOTIDE SEQUENCE [LARGE SCALE GENOMIC DNA]</scope>
    <source>
        <strain evidence="7">PRJEB14757</strain>
    </source>
</reference>
<feature type="domain" description="4Fe-4S ferredoxin-type" evidence="5">
    <location>
        <begin position="108"/>
        <end position="137"/>
    </location>
</feature>
<reference evidence="6" key="2">
    <citation type="submission" date="2012-12" db="EMBL/GenBank/DDBJ databases">
        <title>Region harboring genes involved in magnetosome formation of Candidatus Desulfamplus magnetosmortis.</title>
        <authorList>
            <person name="Lefevre C.T."/>
            <person name="Bazylinski D.A."/>
        </authorList>
    </citation>
    <scope>NUCLEOTIDE SEQUENCE</scope>
    <source>
        <strain evidence="6">BW-1</strain>
    </source>
</reference>
<dbReference type="OrthoDB" id="9789030at2"/>
<keyword evidence="2" id="KW-0479">Metal-binding</keyword>
<dbReference type="RefSeq" id="WP_080798234.1">
    <property type="nucleotide sequence ID" value="NZ_LT828540.1"/>
</dbReference>
<feature type="domain" description="4Fe-4S ferredoxin-type" evidence="5">
    <location>
        <begin position="73"/>
        <end position="102"/>
    </location>
</feature>
<dbReference type="GO" id="GO:0051539">
    <property type="term" value="F:4 iron, 4 sulfur cluster binding"/>
    <property type="evidence" value="ECO:0007669"/>
    <property type="project" value="UniProtKB-KW"/>
</dbReference>
<keyword evidence="3" id="KW-0408">Iron</keyword>
<accession>L0R6R3</accession>
<name>L0R6R3_9BACT</name>
<dbReference type="EMBL" id="HF547348">
    <property type="protein sequence ID" value="CCO06691.1"/>
    <property type="molecule type" value="Genomic_DNA"/>
</dbReference>
<dbReference type="PROSITE" id="PS00198">
    <property type="entry name" value="4FE4S_FER_1"/>
    <property type="match status" value="2"/>
</dbReference>
<evidence type="ECO:0000259" key="5">
    <source>
        <dbReference type="PROSITE" id="PS51379"/>
    </source>
</evidence>
<evidence type="ECO:0000313" key="7">
    <source>
        <dbReference type="EMBL" id="SLM32742.1"/>
    </source>
</evidence>